<comment type="caution">
    <text evidence="6">The sequence shown here is derived from an EMBL/GenBank/DDBJ whole genome shotgun (WGS) entry which is preliminary data.</text>
</comment>
<dbReference type="AlphaFoldDB" id="A0A835YCG0"/>
<evidence type="ECO:0000313" key="7">
    <source>
        <dbReference type="Proteomes" id="UP000612055"/>
    </source>
</evidence>
<dbReference type="OrthoDB" id="44277at2759"/>
<evidence type="ECO:0000313" key="6">
    <source>
        <dbReference type="EMBL" id="KAG2499012.1"/>
    </source>
</evidence>
<dbReference type="InterPro" id="IPR007130">
    <property type="entry name" value="DAGAT"/>
</dbReference>
<comment type="similarity">
    <text evidence="1">Belongs to the diacylglycerol acyltransferase family.</text>
</comment>
<organism evidence="6 7">
    <name type="scientific">Edaphochlamys debaryana</name>
    <dbReference type="NCBI Taxonomy" id="47281"/>
    <lineage>
        <taxon>Eukaryota</taxon>
        <taxon>Viridiplantae</taxon>
        <taxon>Chlorophyta</taxon>
        <taxon>core chlorophytes</taxon>
        <taxon>Chlorophyceae</taxon>
        <taxon>CS clade</taxon>
        <taxon>Chlamydomonadales</taxon>
        <taxon>Chlamydomonadales incertae sedis</taxon>
        <taxon>Edaphochlamys</taxon>
    </lineage>
</organism>
<dbReference type="SUPFAM" id="SSF53474">
    <property type="entry name" value="alpha/beta-Hydrolases"/>
    <property type="match status" value="1"/>
</dbReference>
<evidence type="ECO:0000256" key="4">
    <source>
        <dbReference type="SAM" id="MobiDB-lite"/>
    </source>
</evidence>
<dbReference type="InterPro" id="IPR000073">
    <property type="entry name" value="AB_hydrolase_1"/>
</dbReference>
<dbReference type="Pfam" id="PF03982">
    <property type="entry name" value="DAGAT"/>
    <property type="match status" value="1"/>
</dbReference>
<dbReference type="CDD" id="cd07987">
    <property type="entry name" value="LPLAT_MGAT-like"/>
    <property type="match status" value="1"/>
</dbReference>
<dbReference type="GO" id="GO:0016020">
    <property type="term" value="C:membrane"/>
    <property type="evidence" value="ECO:0007669"/>
    <property type="project" value="TreeGrafter"/>
</dbReference>
<reference evidence="6" key="1">
    <citation type="journal article" date="2020" name="bioRxiv">
        <title>Comparative genomics of Chlamydomonas.</title>
        <authorList>
            <person name="Craig R.J."/>
            <person name="Hasan A.R."/>
            <person name="Ness R.W."/>
            <person name="Keightley P.D."/>
        </authorList>
    </citation>
    <scope>NUCLEOTIDE SEQUENCE</scope>
    <source>
        <strain evidence="6">CCAP 11/70</strain>
    </source>
</reference>
<keyword evidence="7" id="KW-1185">Reference proteome</keyword>
<feature type="region of interest" description="Disordered" evidence="4">
    <location>
        <begin position="152"/>
        <end position="173"/>
    </location>
</feature>
<name>A0A835YCG0_9CHLO</name>
<dbReference type="Proteomes" id="UP000612055">
    <property type="component" value="Unassembled WGS sequence"/>
</dbReference>
<dbReference type="Pfam" id="PF00561">
    <property type="entry name" value="Abhydrolase_1"/>
    <property type="match status" value="1"/>
</dbReference>
<accession>A0A835YCG0</accession>
<evidence type="ECO:0000256" key="1">
    <source>
        <dbReference type="ARBA" id="ARBA00005420"/>
    </source>
</evidence>
<feature type="region of interest" description="Disordered" evidence="4">
    <location>
        <begin position="540"/>
        <end position="560"/>
    </location>
</feature>
<evidence type="ECO:0000256" key="2">
    <source>
        <dbReference type="ARBA" id="ARBA00022679"/>
    </source>
</evidence>
<evidence type="ECO:0000256" key="3">
    <source>
        <dbReference type="ARBA" id="ARBA00023315"/>
    </source>
</evidence>
<dbReference type="GO" id="GO:0004144">
    <property type="term" value="F:diacylglycerol O-acyltransferase activity"/>
    <property type="evidence" value="ECO:0007669"/>
    <property type="project" value="UniProtKB-ARBA"/>
</dbReference>
<keyword evidence="3" id="KW-0012">Acyltransferase</keyword>
<keyword evidence="2" id="KW-0808">Transferase</keyword>
<proteinExistence type="inferred from homology"/>
<evidence type="ECO:0000259" key="5">
    <source>
        <dbReference type="Pfam" id="PF00561"/>
    </source>
</evidence>
<feature type="domain" description="AB hydrolase-1" evidence="5">
    <location>
        <begin position="316"/>
        <end position="512"/>
    </location>
</feature>
<feature type="region of interest" description="Disordered" evidence="4">
    <location>
        <begin position="224"/>
        <end position="244"/>
    </location>
</feature>
<protein>
    <recommendedName>
        <fullName evidence="5">AB hydrolase-1 domain-containing protein</fullName>
    </recommendedName>
</protein>
<dbReference type="EMBL" id="JAEHOE010000008">
    <property type="protein sequence ID" value="KAG2499012.1"/>
    <property type="molecule type" value="Genomic_DNA"/>
</dbReference>
<dbReference type="PANTHER" id="PTHR22753:SF14">
    <property type="entry name" value="MONOACYLGLYCEROL_DIACYLGLYCEROL O-ACYLTRANSFERASE"/>
    <property type="match status" value="1"/>
</dbReference>
<dbReference type="Gene3D" id="3.40.50.1820">
    <property type="entry name" value="alpha/beta hydrolase"/>
    <property type="match status" value="1"/>
</dbReference>
<sequence length="873" mass="92278">MALSGKRSLASCARGKVGAPRSARALRQSHQLGVRGARLHAAPRDGLEAVEAVVVEVAPETPGAETVVYAEATDFGQDDGPSDVASVPEVAEAAAEVLVQRLEAKARDQEAQDVAVVFNFGGDAPSSMASAGSVGASAASVASPRRAPRVDLPLDALMRRRGPGAAPRPFPPPLDLPRITDALFGDPAIGPIFQQLFDLSMQNAAYDSERSAAQAAAASSVAGGAESDGAASGMSLDGGAGAEAGGQGPGPLLYAPVFERPAGSAPADTLPLLVYLPGIDGTGLAAYRQFPRLSSKFDLRNVFLPPSDRTPFAGLVDSLARQIEAEASLAAPSRPVYLMGESFGGLLALALAQRLSCVDRVVLVNPATSFDRSPWPALGPLLPQLPPDLYRLLPVALSPVLANPLSMARGSTDPSDPLPTQAVDLLYGLLDLIPELSSLRVVLPPETLSWRLALLREGAQAVNPTLAKVRQRTLLLAGQLDLVIPSAQEAPRLAKAMPRCQPRVIPGGSHALLQESEVDVLKLMQEEDFYVSTRRFTRPPKVRRGKPAAGGAVFGSPGPLELPTSGELQRACDNGGLTGLRRLVSPVFVTTDAATGRRQLGLGGLPAVGSGPMLFVGNHQLLAPDMPLMIEQFIKERGQLLRGLAHPMALGQGGGAVMGGAESESQFGRFLETFGAVPVSGKNLYSLLQGGEAALLYPGGVREALKLKGERYALIWPRRPEFVRMACRFGATIIPFAAIGAEDSVDILLDRQELLRAPLLGPALRRQQDKMITARRGVSESAEVEESFISPLIGLRPPARFYYSFAAPIATTPDLGEDRAAVDELYGRVRGEVEGCLGYLLQKRETDPFKDLAPRLLYEAAWGGRRQAPTFKP</sequence>
<dbReference type="InterPro" id="IPR029058">
    <property type="entry name" value="AB_hydrolase_fold"/>
</dbReference>
<dbReference type="PANTHER" id="PTHR22753">
    <property type="entry name" value="TRANSMEMBRANE PROTEIN 68"/>
    <property type="match status" value="1"/>
</dbReference>
<gene>
    <name evidence="6" type="ORF">HYH03_003198</name>
</gene>
<feature type="compositionally biased region" description="Low complexity" evidence="4">
    <location>
        <begin position="224"/>
        <end position="235"/>
    </location>
</feature>